<reference evidence="1" key="1">
    <citation type="submission" date="2020-11" db="EMBL/GenBank/DDBJ databases">
        <authorList>
            <person name="Whitehead M."/>
        </authorList>
    </citation>
    <scope>NUCLEOTIDE SEQUENCE</scope>
    <source>
        <strain evidence="1">EGII</strain>
    </source>
</reference>
<evidence type="ECO:0000313" key="1">
    <source>
        <dbReference type="EMBL" id="CAD7005599.1"/>
    </source>
</evidence>
<sequence>MAYNSLSDSLCCPSYSCGHNSRLVRSYNLKEIPIKNVKYSINNKTVKDIYNFYFDCPVLSLSRFSGNITAAQGGDKDFSLTACTPFCEG</sequence>
<gene>
    <name evidence="1" type="ORF">CCAP1982_LOCUS13958</name>
</gene>
<evidence type="ECO:0000313" key="2">
    <source>
        <dbReference type="Proteomes" id="UP000606786"/>
    </source>
</evidence>
<keyword evidence="2" id="KW-1185">Reference proteome</keyword>
<dbReference type="AlphaFoldDB" id="A0A811V296"/>
<accession>A0A811V296</accession>
<protein>
    <submittedName>
        <fullName evidence="1">(Mediterranean fruit fly) hypothetical protein</fullName>
    </submittedName>
</protein>
<dbReference type="Proteomes" id="UP000606786">
    <property type="component" value="Unassembled WGS sequence"/>
</dbReference>
<comment type="caution">
    <text evidence="1">The sequence shown here is derived from an EMBL/GenBank/DDBJ whole genome shotgun (WGS) entry which is preliminary data.</text>
</comment>
<organism evidence="1 2">
    <name type="scientific">Ceratitis capitata</name>
    <name type="common">Mediterranean fruit fly</name>
    <name type="synonym">Tephritis capitata</name>
    <dbReference type="NCBI Taxonomy" id="7213"/>
    <lineage>
        <taxon>Eukaryota</taxon>
        <taxon>Metazoa</taxon>
        <taxon>Ecdysozoa</taxon>
        <taxon>Arthropoda</taxon>
        <taxon>Hexapoda</taxon>
        <taxon>Insecta</taxon>
        <taxon>Pterygota</taxon>
        <taxon>Neoptera</taxon>
        <taxon>Endopterygota</taxon>
        <taxon>Diptera</taxon>
        <taxon>Brachycera</taxon>
        <taxon>Muscomorpha</taxon>
        <taxon>Tephritoidea</taxon>
        <taxon>Tephritidae</taxon>
        <taxon>Ceratitis</taxon>
        <taxon>Ceratitis</taxon>
    </lineage>
</organism>
<dbReference type="EMBL" id="CAJHJT010000034">
    <property type="protein sequence ID" value="CAD7005599.1"/>
    <property type="molecule type" value="Genomic_DNA"/>
</dbReference>
<proteinExistence type="predicted"/>
<name>A0A811V296_CERCA</name>